<dbReference type="Proteomes" id="UP000054558">
    <property type="component" value="Unassembled WGS sequence"/>
</dbReference>
<keyword evidence="2" id="KW-0732">Signal</keyword>
<dbReference type="PROSITE" id="PS51257">
    <property type="entry name" value="PROKAR_LIPOPROTEIN"/>
    <property type="match status" value="1"/>
</dbReference>
<dbReference type="InterPro" id="IPR044859">
    <property type="entry name" value="Allene_oxi_cyc_Dirigent"/>
</dbReference>
<sequence length="232" mass="23650">MAAGKFALVLLTVALVACGSAEAGTSRLLLQSNCVPGSSNPNACYNAPGTAFTCCPGSCTNNPGPTPACLNAAPTGTTPAPTSPPVNVTQTGGPPLPKPNRTPTLTFIEVATPASTTTYGDINARGATVFYRNKVLDTLGGSQIGFTTQIVRQSIGPNEVPFGNFEQDTLYYLEIGSSTVFADGLFSQQTSATLAIIGGTGDFSFAQGTIVVDRAGTDSAGNVLFKGALYLP</sequence>
<evidence type="ECO:0000313" key="4">
    <source>
        <dbReference type="Proteomes" id="UP000054558"/>
    </source>
</evidence>
<protein>
    <recommendedName>
        <fullName evidence="5">Dirigent protein</fullName>
    </recommendedName>
</protein>
<evidence type="ECO:0008006" key="5">
    <source>
        <dbReference type="Google" id="ProtNLM"/>
    </source>
</evidence>
<organism evidence="3 4">
    <name type="scientific">Klebsormidium nitens</name>
    <name type="common">Green alga</name>
    <name type="synonym">Ulothrix nitens</name>
    <dbReference type="NCBI Taxonomy" id="105231"/>
    <lineage>
        <taxon>Eukaryota</taxon>
        <taxon>Viridiplantae</taxon>
        <taxon>Streptophyta</taxon>
        <taxon>Klebsormidiophyceae</taxon>
        <taxon>Klebsormidiales</taxon>
        <taxon>Klebsormidiaceae</taxon>
        <taxon>Klebsormidium</taxon>
    </lineage>
</organism>
<feature type="signal peptide" evidence="2">
    <location>
        <begin position="1"/>
        <end position="23"/>
    </location>
</feature>
<reference evidence="3 4" key="1">
    <citation type="journal article" date="2014" name="Nat. Commun.">
        <title>Klebsormidium flaccidum genome reveals primary factors for plant terrestrial adaptation.</title>
        <authorList>
            <person name="Hori K."/>
            <person name="Maruyama F."/>
            <person name="Fujisawa T."/>
            <person name="Togashi T."/>
            <person name="Yamamoto N."/>
            <person name="Seo M."/>
            <person name="Sato S."/>
            <person name="Yamada T."/>
            <person name="Mori H."/>
            <person name="Tajima N."/>
            <person name="Moriyama T."/>
            <person name="Ikeuchi M."/>
            <person name="Watanabe M."/>
            <person name="Wada H."/>
            <person name="Kobayashi K."/>
            <person name="Saito M."/>
            <person name="Masuda T."/>
            <person name="Sasaki-Sekimoto Y."/>
            <person name="Mashiguchi K."/>
            <person name="Awai K."/>
            <person name="Shimojima M."/>
            <person name="Masuda S."/>
            <person name="Iwai M."/>
            <person name="Nobusawa T."/>
            <person name="Narise T."/>
            <person name="Kondo S."/>
            <person name="Saito H."/>
            <person name="Sato R."/>
            <person name="Murakawa M."/>
            <person name="Ihara Y."/>
            <person name="Oshima-Yamada Y."/>
            <person name="Ohtaka K."/>
            <person name="Satoh M."/>
            <person name="Sonobe K."/>
            <person name="Ishii M."/>
            <person name="Ohtani R."/>
            <person name="Kanamori-Sato M."/>
            <person name="Honoki R."/>
            <person name="Miyazaki D."/>
            <person name="Mochizuki H."/>
            <person name="Umetsu J."/>
            <person name="Higashi K."/>
            <person name="Shibata D."/>
            <person name="Kamiya Y."/>
            <person name="Sato N."/>
            <person name="Nakamura Y."/>
            <person name="Tabata S."/>
            <person name="Ida S."/>
            <person name="Kurokawa K."/>
            <person name="Ohta H."/>
        </authorList>
    </citation>
    <scope>NUCLEOTIDE SEQUENCE [LARGE SCALE GENOMIC DNA]</scope>
    <source>
        <strain evidence="3 4">NIES-2285</strain>
    </source>
</reference>
<accession>A0A1Y1IGD9</accession>
<evidence type="ECO:0000256" key="1">
    <source>
        <dbReference type="SAM" id="MobiDB-lite"/>
    </source>
</evidence>
<feature type="chain" id="PRO_5013367633" description="Dirigent protein" evidence="2">
    <location>
        <begin position="24"/>
        <end position="232"/>
    </location>
</feature>
<keyword evidence="4" id="KW-1185">Reference proteome</keyword>
<evidence type="ECO:0000313" key="3">
    <source>
        <dbReference type="EMBL" id="GAQ87208.1"/>
    </source>
</evidence>
<dbReference type="Gene3D" id="2.40.480.10">
    <property type="entry name" value="Allene oxide cyclase-like"/>
    <property type="match status" value="1"/>
</dbReference>
<proteinExistence type="predicted"/>
<feature type="region of interest" description="Disordered" evidence="1">
    <location>
        <begin position="75"/>
        <end position="100"/>
    </location>
</feature>
<evidence type="ECO:0000256" key="2">
    <source>
        <dbReference type="SAM" id="SignalP"/>
    </source>
</evidence>
<name>A0A1Y1IGD9_KLENI</name>
<gene>
    <name evidence="3" type="ORF">KFL_003380130</name>
</gene>
<dbReference type="EMBL" id="DF237287">
    <property type="protein sequence ID" value="GAQ87208.1"/>
    <property type="molecule type" value="Genomic_DNA"/>
</dbReference>
<dbReference type="AlphaFoldDB" id="A0A1Y1IGD9"/>